<evidence type="ECO:0008006" key="3">
    <source>
        <dbReference type="Google" id="ProtNLM"/>
    </source>
</evidence>
<evidence type="ECO:0000313" key="1">
    <source>
        <dbReference type="EMBL" id="MBB5225109.1"/>
    </source>
</evidence>
<keyword evidence="2" id="KW-1185">Reference proteome</keyword>
<dbReference type="AlphaFoldDB" id="A0A7W8LL66"/>
<comment type="caution">
    <text evidence="1">The sequence shown here is derived from an EMBL/GenBank/DDBJ whole genome shotgun (WGS) entry which is preliminary data.</text>
</comment>
<proteinExistence type="predicted"/>
<dbReference type="RefSeq" id="WP_184657034.1">
    <property type="nucleotide sequence ID" value="NZ_CP031518.1"/>
</dbReference>
<dbReference type="EMBL" id="JACHFQ010000001">
    <property type="protein sequence ID" value="MBB5225109.1"/>
    <property type="molecule type" value="Genomic_DNA"/>
</dbReference>
<name>A0A7W8LL66_9SPIR</name>
<gene>
    <name evidence="1" type="ORF">HNP76_000449</name>
</gene>
<evidence type="ECO:0000313" key="2">
    <source>
        <dbReference type="Proteomes" id="UP000518887"/>
    </source>
</evidence>
<organism evidence="1 2">
    <name type="scientific">Treponema ruminis</name>
    <dbReference type="NCBI Taxonomy" id="744515"/>
    <lineage>
        <taxon>Bacteria</taxon>
        <taxon>Pseudomonadati</taxon>
        <taxon>Spirochaetota</taxon>
        <taxon>Spirochaetia</taxon>
        <taxon>Spirochaetales</taxon>
        <taxon>Treponemataceae</taxon>
        <taxon>Treponema</taxon>
    </lineage>
</organism>
<dbReference type="Proteomes" id="UP000518887">
    <property type="component" value="Unassembled WGS sequence"/>
</dbReference>
<accession>A0A7W8LL66</accession>
<reference evidence="1 2" key="1">
    <citation type="submission" date="2020-08" db="EMBL/GenBank/DDBJ databases">
        <title>Genomic Encyclopedia of Type Strains, Phase IV (KMG-IV): sequencing the most valuable type-strain genomes for metagenomic binning, comparative biology and taxonomic classification.</title>
        <authorList>
            <person name="Goeker M."/>
        </authorList>
    </citation>
    <scope>NUCLEOTIDE SEQUENCE [LARGE SCALE GENOMIC DNA]</scope>
    <source>
        <strain evidence="1 2">DSM 103462</strain>
    </source>
</reference>
<protein>
    <recommendedName>
        <fullName evidence="3">DinB-like domain-containing protein</fullName>
    </recommendedName>
</protein>
<sequence length="176" mass="20992">MEEIIRQIASQQEINFINVKDQILTADLETVFDEENNSRYIFHYLHSMDRFFINPMDYVYEGENLFGIQENLSVIDPSREGYVSDKSIVISRDQLLNYFEYVKRKIESYFEKLTAVELLEKPKDCDYTRLELILGQFRHLMWHVGLSSGITFCSKKEWNKFTGLQKINKKFFGEEK</sequence>